<keyword evidence="4" id="KW-0227">DNA damage</keyword>
<evidence type="ECO:0000256" key="7">
    <source>
        <dbReference type="ARBA" id="ARBA00033408"/>
    </source>
</evidence>
<dbReference type="SUPFAM" id="SSF52540">
    <property type="entry name" value="P-loop containing nucleoside triphosphate hydrolases"/>
    <property type="match status" value="1"/>
</dbReference>
<dbReference type="Pfam" id="PF13476">
    <property type="entry name" value="AAA_23"/>
    <property type="match status" value="1"/>
</dbReference>
<keyword evidence="3" id="KW-0547">Nucleotide-binding</keyword>
<evidence type="ECO:0000256" key="5">
    <source>
        <dbReference type="ARBA" id="ARBA00022840"/>
    </source>
</evidence>
<feature type="domain" description="Rad50/SbcC-type AAA" evidence="8">
    <location>
        <begin position="9"/>
        <end position="40"/>
    </location>
</feature>
<reference evidence="9 10" key="1">
    <citation type="submission" date="2013-12" db="EMBL/GenBank/DDBJ databases">
        <title>A Varibaculum cambriense genome reconstructed from a premature infant gut community with otherwise low bacterial novelty that shifts toward anaerobic metabolism during the third week of life.</title>
        <authorList>
            <person name="Brown C.T."/>
            <person name="Sharon I."/>
            <person name="Thomas B.C."/>
            <person name="Castelle C.J."/>
            <person name="Morowitz M.J."/>
            <person name="Banfield J.F."/>
        </authorList>
    </citation>
    <scope>NUCLEOTIDE SEQUENCE [LARGE SCALE GENOMIC DNA]</scope>
    <source>
        <strain evidence="10">DORA_17_25</strain>
    </source>
</reference>
<dbReference type="InterPro" id="IPR027417">
    <property type="entry name" value="P-loop_NTPase"/>
</dbReference>
<dbReference type="Proteomes" id="UP000018840">
    <property type="component" value="Unassembled WGS sequence"/>
</dbReference>
<dbReference type="Gene3D" id="3.40.50.300">
    <property type="entry name" value="P-loop containing nucleotide triphosphate hydrolases"/>
    <property type="match status" value="1"/>
</dbReference>
<dbReference type="GO" id="GO:0006310">
    <property type="term" value="P:DNA recombination"/>
    <property type="evidence" value="ECO:0007669"/>
    <property type="project" value="InterPro"/>
</dbReference>
<dbReference type="GO" id="GO:0016887">
    <property type="term" value="F:ATP hydrolysis activity"/>
    <property type="evidence" value="ECO:0007669"/>
    <property type="project" value="InterPro"/>
</dbReference>
<evidence type="ECO:0000256" key="6">
    <source>
        <dbReference type="ARBA" id="ARBA00023204"/>
    </source>
</evidence>
<dbReference type="EMBL" id="AZMC01000123">
    <property type="protein sequence ID" value="ETI89742.1"/>
    <property type="molecule type" value="Genomic_DNA"/>
</dbReference>
<organism evidence="9 10">
    <name type="scientific">Negativicoccus succinicivorans DORA_17_25</name>
    <dbReference type="NCBI Taxonomy" id="1403945"/>
    <lineage>
        <taxon>Bacteria</taxon>
        <taxon>Bacillati</taxon>
        <taxon>Bacillota</taxon>
        <taxon>Negativicutes</taxon>
        <taxon>Veillonellales</taxon>
        <taxon>Veillonellaceae</taxon>
        <taxon>Negativicoccus</taxon>
    </lineage>
</organism>
<dbReference type="GO" id="GO:0005524">
    <property type="term" value="F:ATP binding"/>
    <property type="evidence" value="ECO:0007669"/>
    <property type="project" value="UniProtKB-KW"/>
</dbReference>
<dbReference type="InterPro" id="IPR004604">
    <property type="entry name" value="DNA_recomb/repair_RecN"/>
</dbReference>
<dbReference type="PANTHER" id="PTHR11059">
    <property type="entry name" value="DNA REPAIR PROTEIN RECN"/>
    <property type="match status" value="1"/>
</dbReference>
<evidence type="ECO:0000256" key="1">
    <source>
        <dbReference type="ARBA" id="ARBA00009441"/>
    </source>
</evidence>
<dbReference type="PANTHER" id="PTHR11059:SF0">
    <property type="entry name" value="DNA REPAIR PROTEIN RECN"/>
    <property type="match status" value="1"/>
</dbReference>
<dbReference type="GO" id="GO:0006302">
    <property type="term" value="P:double-strand break repair"/>
    <property type="evidence" value="ECO:0007669"/>
    <property type="project" value="InterPro"/>
</dbReference>
<dbReference type="InterPro" id="IPR038729">
    <property type="entry name" value="Rad50/SbcC_AAA"/>
</dbReference>
<comment type="similarity">
    <text evidence="1">Belongs to the RecN family.</text>
</comment>
<dbReference type="AlphaFoldDB" id="W1U7H9"/>
<evidence type="ECO:0000313" key="10">
    <source>
        <dbReference type="Proteomes" id="UP000018840"/>
    </source>
</evidence>
<evidence type="ECO:0000256" key="3">
    <source>
        <dbReference type="ARBA" id="ARBA00022741"/>
    </source>
</evidence>
<keyword evidence="6" id="KW-0234">DNA repair</keyword>
<keyword evidence="5" id="KW-0067">ATP-binding</keyword>
<protein>
    <recommendedName>
        <fullName evidence="2">DNA repair protein RecN</fullName>
    </recommendedName>
    <alternativeName>
        <fullName evidence="7">Recombination protein N</fullName>
    </alternativeName>
</protein>
<gene>
    <name evidence="9" type="ORF">Q612_NSC00123G0003</name>
</gene>
<evidence type="ECO:0000256" key="4">
    <source>
        <dbReference type="ARBA" id="ARBA00022763"/>
    </source>
</evidence>
<proteinExistence type="inferred from homology"/>
<dbReference type="GO" id="GO:0009432">
    <property type="term" value="P:SOS response"/>
    <property type="evidence" value="ECO:0007669"/>
    <property type="project" value="TreeGrafter"/>
</dbReference>
<evidence type="ECO:0000313" key="9">
    <source>
        <dbReference type="EMBL" id="ETI89742.1"/>
    </source>
</evidence>
<sequence>MKANMLENLVIENFAIIEKIDLQFEDGMTVLTGETGAGKSI</sequence>
<evidence type="ECO:0000256" key="2">
    <source>
        <dbReference type="ARBA" id="ARBA00021315"/>
    </source>
</evidence>
<dbReference type="GO" id="GO:0043590">
    <property type="term" value="C:bacterial nucleoid"/>
    <property type="evidence" value="ECO:0007669"/>
    <property type="project" value="TreeGrafter"/>
</dbReference>
<comment type="caution">
    <text evidence="9">The sequence shown here is derived from an EMBL/GenBank/DDBJ whole genome shotgun (WGS) entry which is preliminary data.</text>
</comment>
<feature type="non-terminal residue" evidence="9">
    <location>
        <position position="41"/>
    </location>
</feature>
<accession>W1U7H9</accession>
<evidence type="ECO:0000259" key="8">
    <source>
        <dbReference type="Pfam" id="PF13476"/>
    </source>
</evidence>
<name>W1U7H9_9FIRM</name>